<feature type="chain" id="PRO_5041254436" evidence="1">
    <location>
        <begin position="21"/>
        <end position="87"/>
    </location>
</feature>
<sequence>MKFIASLVIIALAAISSVAAEGCFSGGQPGSCDDAAYLFCKEMLTINGGQVSTITSPLSYCRNTDTESSSVAASDANAAMTPRGDIM</sequence>
<organism evidence="2 3">
    <name type="scientific">Armillaria borealis</name>
    <dbReference type="NCBI Taxonomy" id="47425"/>
    <lineage>
        <taxon>Eukaryota</taxon>
        <taxon>Fungi</taxon>
        <taxon>Dikarya</taxon>
        <taxon>Basidiomycota</taxon>
        <taxon>Agaricomycotina</taxon>
        <taxon>Agaricomycetes</taxon>
        <taxon>Agaricomycetidae</taxon>
        <taxon>Agaricales</taxon>
        <taxon>Marasmiineae</taxon>
        <taxon>Physalacriaceae</taxon>
        <taxon>Armillaria</taxon>
    </lineage>
</organism>
<dbReference type="EMBL" id="JAUEPT010000272">
    <property type="protein sequence ID" value="KAK0421882.1"/>
    <property type="molecule type" value="Genomic_DNA"/>
</dbReference>
<keyword evidence="1" id="KW-0732">Signal</keyword>
<reference evidence="2" key="1">
    <citation type="submission" date="2023-06" db="EMBL/GenBank/DDBJ databases">
        <authorList>
            <consortium name="Lawrence Berkeley National Laboratory"/>
            <person name="Ahrendt S."/>
            <person name="Sahu N."/>
            <person name="Indic B."/>
            <person name="Wong-Bajracharya J."/>
            <person name="Merenyi Z."/>
            <person name="Ke H.-M."/>
            <person name="Monk M."/>
            <person name="Kocsube S."/>
            <person name="Drula E."/>
            <person name="Lipzen A."/>
            <person name="Balint B."/>
            <person name="Henrissat B."/>
            <person name="Andreopoulos B."/>
            <person name="Martin F.M."/>
            <person name="Harder C.B."/>
            <person name="Rigling D."/>
            <person name="Ford K.L."/>
            <person name="Foster G.D."/>
            <person name="Pangilinan J."/>
            <person name="Papanicolaou A."/>
            <person name="Barry K."/>
            <person name="LaButti K."/>
            <person name="Viragh M."/>
            <person name="Koriabine M."/>
            <person name="Yan M."/>
            <person name="Riley R."/>
            <person name="Champramary S."/>
            <person name="Plett K.L."/>
            <person name="Tsai I.J."/>
            <person name="Slot J."/>
            <person name="Sipos G."/>
            <person name="Plett J."/>
            <person name="Nagy L.G."/>
            <person name="Grigoriev I.V."/>
        </authorList>
    </citation>
    <scope>NUCLEOTIDE SEQUENCE</scope>
    <source>
        <strain evidence="2">FPL87.14</strain>
    </source>
</reference>
<proteinExistence type="predicted"/>
<comment type="caution">
    <text evidence="2">The sequence shown here is derived from an EMBL/GenBank/DDBJ whole genome shotgun (WGS) entry which is preliminary data.</text>
</comment>
<name>A0AA39ICI0_9AGAR</name>
<evidence type="ECO:0000256" key="1">
    <source>
        <dbReference type="SAM" id="SignalP"/>
    </source>
</evidence>
<dbReference type="AlphaFoldDB" id="A0AA39ICI0"/>
<feature type="signal peptide" evidence="1">
    <location>
        <begin position="1"/>
        <end position="20"/>
    </location>
</feature>
<protein>
    <submittedName>
        <fullName evidence="2">Uncharacterized protein</fullName>
    </submittedName>
</protein>
<accession>A0AA39ICI0</accession>
<keyword evidence="3" id="KW-1185">Reference proteome</keyword>
<dbReference type="Proteomes" id="UP001175226">
    <property type="component" value="Unassembled WGS sequence"/>
</dbReference>
<evidence type="ECO:0000313" key="2">
    <source>
        <dbReference type="EMBL" id="KAK0421882.1"/>
    </source>
</evidence>
<evidence type="ECO:0000313" key="3">
    <source>
        <dbReference type="Proteomes" id="UP001175226"/>
    </source>
</evidence>
<gene>
    <name evidence="2" type="ORF">EV421DRAFT_1914916</name>
</gene>